<keyword evidence="3" id="KW-1185">Reference proteome</keyword>
<gene>
    <name evidence="2" type="ORF">RRG08_032471</name>
</gene>
<feature type="chain" id="PRO_5042137438" evidence="1">
    <location>
        <begin position="43"/>
        <end position="113"/>
    </location>
</feature>
<proteinExistence type="predicted"/>
<accession>A0AAE1BBQ6</accession>
<evidence type="ECO:0000313" key="2">
    <source>
        <dbReference type="EMBL" id="KAK3802571.1"/>
    </source>
</evidence>
<dbReference type="EMBL" id="JAWDGP010000226">
    <property type="protein sequence ID" value="KAK3802571.1"/>
    <property type="molecule type" value="Genomic_DNA"/>
</dbReference>
<feature type="signal peptide" evidence="1">
    <location>
        <begin position="1"/>
        <end position="42"/>
    </location>
</feature>
<dbReference type="Proteomes" id="UP001283361">
    <property type="component" value="Unassembled WGS sequence"/>
</dbReference>
<comment type="caution">
    <text evidence="2">The sequence shown here is derived from an EMBL/GenBank/DDBJ whole genome shotgun (WGS) entry which is preliminary data.</text>
</comment>
<protein>
    <submittedName>
        <fullName evidence="2">Uncharacterized protein</fullName>
    </submittedName>
</protein>
<dbReference type="AlphaFoldDB" id="A0AAE1BBQ6"/>
<evidence type="ECO:0000256" key="1">
    <source>
        <dbReference type="SAM" id="SignalP"/>
    </source>
</evidence>
<keyword evidence="1" id="KW-0732">Signal</keyword>
<name>A0AAE1BBQ6_9GAST</name>
<organism evidence="2 3">
    <name type="scientific">Elysia crispata</name>
    <name type="common">lettuce slug</name>
    <dbReference type="NCBI Taxonomy" id="231223"/>
    <lineage>
        <taxon>Eukaryota</taxon>
        <taxon>Metazoa</taxon>
        <taxon>Spiralia</taxon>
        <taxon>Lophotrochozoa</taxon>
        <taxon>Mollusca</taxon>
        <taxon>Gastropoda</taxon>
        <taxon>Heterobranchia</taxon>
        <taxon>Euthyneura</taxon>
        <taxon>Panpulmonata</taxon>
        <taxon>Sacoglossa</taxon>
        <taxon>Placobranchoidea</taxon>
        <taxon>Plakobranchidae</taxon>
        <taxon>Elysia</taxon>
    </lineage>
</organism>
<reference evidence="2" key="1">
    <citation type="journal article" date="2023" name="G3 (Bethesda)">
        <title>A reference genome for the long-term kleptoplast-retaining sea slug Elysia crispata morphotype clarki.</title>
        <authorList>
            <person name="Eastman K.E."/>
            <person name="Pendleton A.L."/>
            <person name="Shaikh M.A."/>
            <person name="Suttiyut T."/>
            <person name="Ogas R."/>
            <person name="Tomko P."/>
            <person name="Gavelis G."/>
            <person name="Widhalm J.R."/>
            <person name="Wisecaver J.H."/>
        </authorList>
    </citation>
    <scope>NUCLEOTIDE SEQUENCE</scope>
    <source>
        <strain evidence="2">ECLA1</strain>
    </source>
</reference>
<evidence type="ECO:0000313" key="3">
    <source>
        <dbReference type="Proteomes" id="UP001283361"/>
    </source>
</evidence>
<sequence>MPECLQCMPRASRVGPTLCSRFGLALILVIVSLGHMGSQVEGSLAPYVKRICRRFPIHTTVLKQKGDNGFRIKLDGLPTLDTYRPGETYTGRTLPYFTLHLFLASLYTLAPLS</sequence>